<keyword evidence="1 7" id="KW-0479">Metal-binding</keyword>
<evidence type="ECO:0000256" key="2">
    <source>
        <dbReference type="ARBA" id="ARBA00022763"/>
    </source>
</evidence>
<dbReference type="InterPro" id="IPR000093">
    <property type="entry name" value="DNA_Rcmb_RecR"/>
</dbReference>
<dbReference type="InterPro" id="IPR015967">
    <property type="entry name" value="Rcmb_RecR_Znf"/>
</dbReference>
<dbReference type="Pfam" id="PF21176">
    <property type="entry name" value="RecR_HhH"/>
    <property type="match status" value="1"/>
</dbReference>
<dbReference type="SMART" id="SM00493">
    <property type="entry name" value="TOPRIM"/>
    <property type="match status" value="1"/>
</dbReference>
<dbReference type="AlphaFoldDB" id="A0A1H8AI01"/>
<dbReference type="Gene3D" id="3.30.60.80">
    <property type="match status" value="1"/>
</dbReference>
<evidence type="ECO:0000256" key="3">
    <source>
        <dbReference type="ARBA" id="ARBA00022771"/>
    </source>
</evidence>
<gene>
    <name evidence="7" type="primary">recR</name>
    <name evidence="9" type="ORF">SAMN05421856_105300</name>
</gene>
<dbReference type="SUPFAM" id="SSF111304">
    <property type="entry name" value="Recombination protein RecR"/>
    <property type="match status" value="1"/>
</dbReference>
<dbReference type="Gene3D" id="3.40.1360.10">
    <property type="match status" value="1"/>
</dbReference>
<evidence type="ECO:0000256" key="7">
    <source>
        <dbReference type="HAMAP-Rule" id="MF_00017"/>
    </source>
</evidence>
<dbReference type="Pfam" id="PF13662">
    <property type="entry name" value="Toprim_4"/>
    <property type="match status" value="1"/>
</dbReference>
<evidence type="ECO:0000313" key="9">
    <source>
        <dbReference type="EMBL" id="SEM69147.1"/>
    </source>
</evidence>
<reference evidence="10" key="1">
    <citation type="submission" date="2016-10" db="EMBL/GenBank/DDBJ databases">
        <authorList>
            <person name="Varghese N."/>
            <person name="Submissions S."/>
        </authorList>
    </citation>
    <scope>NUCLEOTIDE SEQUENCE [LARGE SCALE GENOMIC DNA]</scope>
    <source>
        <strain evidence="10">DSM 17453</strain>
    </source>
</reference>
<dbReference type="Pfam" id="PF02132">
    <property type="entry name" value="RecR_ZnF"/>
    <property type="match status" value="1"/>
</dbReference>
<dbReference type="GO" id="GO:0006281">
    <property type="term" value="P:DNA repair"/>
    <property type="evidence" value="ECO:0007669"/>
    <property type="project" value="UniProtKB-UniRule"/>
</dbReference>
<keyword evidence="4 7" id="KW-0862">Zinc</keyword>
<name>A0A1H8AI01_9FLAO</name>
<dbReference type="GO" id="GO:0006310">
    <property type="term" value="P:DNA recombination"/>
    <property type="evidence" value="ECO:0007669"/>
    <property type="project" value="UniProtKB-UniRule"/>
</dbReference>
<dbReference type="GO" id="GO:0008270">
    <property type="term" value="F:zinc ion binding"/>
    <property type="evidence" value="ECO:0007669"/>
    <property type="project" value="UniProtKB-KW"/>
</dbReference>
<accession>A0A1H8AI01</accession>
<feature type="zinc finger region" description="C4-type" evidence="7">
    <location>
        <begin position="108"/>
        <end position="123"/>
    </location>
</feature>
<evidence type="ECO:0000259" key="8">
    <source>
        <dbReference type="PROSITE" id="PS50880"/>
    </source>
</evidence>
<dbReference type="HAMAP" id="MF_00017">
    <property type="entry name" value="RecR"/>
    <property type="match status" value="1"/>
</dbReference>
<feature type="domain" description="Toprim" evidence="8">
    <location>
        <begin position="131"/>
        <end position="226"/>
    </location>
</feature>
<keyword evidence="3 7" id="KW-0863">Zinc-finger</keyword>
<dbReference type="Proteomes" id="UP000199450">
    <property type="component" value="Unassembled WGS sequence"/>
</dbReference>
<dbReference type="InterPro" id="IPR023627">
    <property type="entry name" value="Rcmb_RecR"/>
</dbReference>
<dbReference type="PROSITE" id="PS50880">
    <property type="entry name" value="TOPRIM"/>
    <property type="match status" value="1"/>
</dbReference>
<evidence type="ECO:0000256" key="1">
    <source>
        <dbReference type="ARBA" id="ARBA00022723"/>
    </source>
</evidence>
<evidence type="ECO:0000256" key="5">
    <source>
        <dbReference type="ARBA" id="ARBA00023172"/>
    </source>
</evidence>
<dbReference type="Gene3D" id="6.10.250.240">
    <property type="match status" value="1"/>
</dbReference>
<dbReference type="STRING" id="295069.SAMN05421856_105300"/>
<comment type="similarity">
    <text evidence="7">Belongs to the RecR family.</text>
</comment>
<dbReference type="CDD" id="cd01025">
    <property type="entry name" value="TOPRIM_recR"/>
    <property type="match status" value="1"/>
</dbReference>
<dbReference type="InterPro" id="IPR034137">
    <property type="entry name" value="TOPRIM_RecR"/>
</dbReference>
<protein>
    <recommendedName>
        <fullName evidence="7">Recombination protein RecR</fullName>
    </recommendedName>
</protein>
<evidence type="ECO:0000313" key="10">
    <source>
        <dbReference type="Proteomes" id="UP000199450"/>
    </source>
</evidence>
<evidence type="ECO:0000256" key="4">
    <source>
        <dbReference type="ARBA" id="ARBA00022833"/>
    </source>
</evidence>
<dbReference type="PANTHER" id="PTHR30446">
    <property type="entry name" value="RECOMBINATION PROTEIN RECR"/>
    <property type="match status" value="1"/>
</dbReference>
<dbReference type="NCBIfam" id="TIGR00615">
    <property type="entry name" value="recR"/>
    <property type="match status" value="1"/>
</dbReference>
<keyword evidence="6 7" id="KW-0234">DNA repair</keyword>
<dbReference type="InterPro" id="IPR006171">
    <property type="entry name" value="TOPRIM_dom"/>
</dbReference>
<proteinExistence type="inferred from homology"/>
<keyword evidence="2 7" id="KW-0227">DNA damage</keyword>
<dbReference type="PANTHER" id="PTHR30446:SF0">
    <property type="entry name" value="RECOMBINATION PROTEIN RECR"/>
    <property type="match status" value="1"/>
</dbReference>
<keyword evidence="10" id="KW-1185">Reference proteome</keyword>
<sequence length="253" mass="28400">MHPSNNFSRSQESLSHPCDKLSGKDIHRYLNFWELLKNILNPHLFVYFCVMDYPSKVLAKAVDEISGLPGIGRKTALRLALHLLKQPASRAVSLGNSLISLVNDIKYCKECHNFSDFEVCEICSNPKRHDELICIVEDVRDVIAIENTGKYTGKYLILGGKISPMEGIGPAQLNIPSIEKKINDGRVKEFIFALSATMEGDTTAYYIYKKFKNFDISFSSIARGISVGDELEYADEISLGRSIVNRLPYNEGN</sequence>
<dbReference type="Gene3D" id="1.10.8.420">
    <property type="entry name" value="RecR Domain 1"/>
    <property type="match status" value="1"/>
</dbReference>
<keyword evidence="5 7" id="KW-0233">DNA recombination</keyword>
<evidence type="ECO:0000256" key="6">
    <source>
        <dbReference type="ARBA" id="ARBA00023204"/>
    </source>
</evidence>
<dbReference type="EMBL" id="FOBV01000005">
    <property type="protein sequence ID" value="SEM69147.1"/>
    <property type="molecule type" value="Genomic_DNA"/>
</dbReference>
<comment type="function">
    <text evidence="7">May play a role in DNA repair. It seems to be involved in an RecBC-independent recombinational process of DNA repair. It may act with RecF and RecO.</text>
</comment>
<dbReference type="Pfam" id="PF21175">
    <property type="entry name" value="RecR_C"/>
    <property type="match status" value="1"/>
</dbReference>
<organism evidence="9 10">
    <name type="scientific">Chryseobacterium taichungense</name>
    <dbReference type="NCBI Taxonomy" id="295069"/>
    <lineage>
        <taxon>Bacteria</taxon>
        <taxon>Pseudomonadati</taxon>
        <taxon>Bacteroidota</taxon>
        <taxon>Flavobacteriia</taxon>
        <taxon>Flavobacteriales</taxon>
        <taxon>Weeksellaceae</taxon>
        <taxon>Chryseobacterium group</taxon>
        <taxon>Chryseobacterium</taxon>
    </lineage>
</organism>
<dbReference type="GO" id="GO:0003677">
    <property type="term" value="F:DNA binding"/>
    <property type="evidence" value="ECO:0007669"/>
    <property type="project" value="UniProtKB-UniRule"/>
</dbReference>